<protein>
    <submittedName>
        <fullName evidence="2">Uncharacterized protein</fullName>
    </submittedName>
</protein>
<reference evidence="2 3" key="1">
    <citation type="journal article" date="2014" name="Nat. Genet.">
        <title>Genome and transcriptome of the porcine whipworm Trichuris suis.</title>
        <authorList>
            <person name="Jex A.R."/>
            <person name="Nejsum P."/>
            <person name="Schwarz E.M."/>
            <person name="Hu L."/>
            <person name="Young N.D."/>
            <person name="Hall R.S."/>
            <person name="Korhonen P.K."/>
            <person name="Liao S."/>
            <person name="Thamsborg S."/>
            <person name="Xia J."/>
            <person name="Xu P."/>
            <person name="Wang S."/>
            <person name="Scheerlinck J.P."/>
            <person name="Hofmann A."/>
            <person name="Sternberg P.W."/>
            <person name="Wang J."/>
            <person name="Gasser R.B."/>
        </authorList>
    </citation>
    <scope>NUCLEOTIDE SEQUENCE [LARGE SCALE GENOMIC DNA]</scope>
    <source>
        <strain evidence="2">DCEP-RM93M</strain>
    </source>
</reference>
<dbReference type="EMBL" id="KL363260">
    <property type="protein sequence ID" value="KFD49998.1"/>
    <property type="molecule type" value="Genomic_DNA"/>
</dbReference>
<keyword evidence="3" id="KW-1185">Reference proteome</keyword>
<proteinExistence type="predicted"/>
<keyword evidence="1" id="KW-0472">Membrane</keyword>
<evidence type="ECO:0000313" key="2">
    <source>
        <dbReference type="EMBL" id="KFD49998.1"/>
    </source>
</evidence>
<sequence>MYNFKLSQQSDRALSNHHLSRCVAFPLSNSNRKSDPFCSFYNWFLIAVPPVKCLIGTFVTSTKFLLQVKKLLEATLRCQRQSKTGDTCTMAMKICSVPLLSALLQNTSATLIVGDQLWRYQLERSCTWRQQLIRQSAGEVTFNLSKILPFLDCHHDADNKARFRFSFEGAKLLWLFAAIGLRSVPSSLLPYTISFDFIPAGRNRVFSVSKFNQDPMSIKTNVKHAC</sequence>
<keyword evidence="1" id="KW-0812">Transmembrane</keyword>
<accession>A0A085LYF2</accession>
<name>A0A085LYF2_9BILA</name>
<dbReference type="AlphaFoldDB" id="A0A085LYF2"/>
<evidence type="ECO:0000256" key="1">
    <source>
        <dbReference type="SAM" id="Phobius"/>
    </source>
</evidence>
<evidence type="ECO:0000313" key="3">
    <source>
        <dbReference type="Proteomes" id="UP000030764"/>
    </source>
</evidence>
<gene>
    <name evidence="2" type="ORF">M513_09091</name>
</gene>
<keyword evidence="1" id="KW-1133">Transmembrane helix</keyword>
<dbReference type="Proteomes" id="UP000030764">
    <property type="component" value="Unassembled WGS sequence"/>
</dbReference>
<feature type="transmembrane region" description="Helical" evidence="1">
    <location>
        <begin position="40"/>
        <end position="60"/>
    </location>
</feature>
<organism evidence="2 3">
    <name type="scientific">Trichuris suis</name>
    <name type="common">pig whipworm</name>
    <dbReference type="NCBI Taxonomy" id="68888"/>
    <lineage>
        <taxon>Eukaryota</taxon>
        <taxon>Metazoa</taxon>
        <taxon>Ecdysozoa</taxon>
        <taxon>Nematoda</taxon>
        <taxon>Enoplea</taxon>
        <taxon>Dorylaimia</taxon>
        <taxon>Trichinellida</taxon>
        <taxon>Trichuridae</taxon>
        <taxon>Trichuris</taxon>
    </lineage>
</organism>